<keyword evidence="3 7" id="KW-0812">Transmembrane</keyword>
<feature type="region of interest" description="Disordered" evidence="6">
    <location>
        <begin position="1"/>
        <end position="73"/>
    </location>
</feature>
<evidence type="ECO:0000313" key="11">
    <source>
        <dbReference type="Proteomes" id="UP001596266"/>
    </source>
</evidence>
<feature type="transmembrane region" description="Helical" evidence="7">
    <location>
        <begin position="200"/>
        <end position="221"/>
    </location>
</feature>
<feature type="domain" description="RDD" evidence="8">
    <location>
        <begin position="79"/>
        <end position="233"/>
    </location>
</feature>
<evidence type="ECO:0000256" key="6">
    <source>
        <dbReference type="SAM" id="MobiDB-lite"/>
    </source>
</evidence>
<protein>
    <submittedName>
        <fullName evidence="10">RDD family protein</fullName>
    </submittedName>
</protein>
<evidence type="ECO:0000256" key="3">
    <source>
        <dbReference type="ARBA" id="ARBA00022692"/>
    </source>
</evidence>
<comment type="caution">
    <text evidence="10">The sequence shown here is derived from an EMBL/GenBank/DDBJ whole genome shotgun (WGS) entry which is preliminary data.</text>
</comment>
<organism evidence="10 11">
    <name type="scientific">Luteococcus sanguinis</name>
    <dbReference type="NCBI Taxonomy" id="174038"/>
    <lineage>
        <taxon>Bacteria</taxon>
        <taxon>Bacillati</taxon>
        <taxon>Actinomycetota</taxon>
        <taxon>Actinomycetes</taxon>
        <taxon>Propionibacteriales</taxon>
        <taxon>Propionibacteriaceae</taxon>
        <taxon>Luteococcus</taxon>
    </lineage>
</organism>
<evidence type="ECO:0000256" key="7">
    <source>
        <dbReference type="SAM" id="Phobius"/>
    </source>
</evidence>
<name>A0ABW1X2K7_9ACTN</name>
<dbReference type="Pfam" id="PF06271">
    <property type="entry name" value="RDD"/>
    <property type="match status" value="1"/>
</dbReference>
<keyword evidence="2" id="KW-1003">Cell membrane</keyword>
<evidence type="ECO:0000259" key="9">
    <source>
        <dbReference type="Pfam" id="PF10708"/>
    </source>
</evidence>
<keyword evidence="11" id="KW-1185">Reference proteome</keyword>
<dbReference type="RefSeq" id="WP_343885297.1">
    <property type="nucleotide sequence ID" value="NZ_BAAAKI010000004.1"/>
</dbReference>
<evidence type="ECO:0000256" key="4">
    <source>
        <dbReference type="ARBA" id="ARBA00022989"/>
    </source>
</evidence>
<dbReference type="PANTHER" id="PTHR36115">
    <property type="entry name" value="PROLINE-RICH ANTIGEN HOMOLOG-RELATED"/>
    <property type="match status" value="1"/>
</dbReference>
<comment type="subcellular location">
    <subcellularLocation>
        <location evidence="1">Cell membrane</location>
        <topology evidence="1">Multi-pass membrane protein</topology>
    </subcellularLocation>
</comment>
<evidence type="ECO:0000256" key="5">
    <source>
        <dbReference type="ARBA" id="ARBA00023136"/>
    </source>
</evidence>
<dbReference type="InterPro" id="IPR010432">
    <property type="entry name" value="RDD"/>
</dbReference>
<dbReference type="Pfam" id="PF10708">
    <property type="entry name" value="DUF2510"/>
    <property type="match status" value="1"/>
</dbReference>
<evidence type="ECO:0000313" key="10">
    <source>
        <dbReference type="EMBL" id="MFC6396086.1"/>
    </source>
</evidence>
<evidence type="ECO:0000256" key="2">
    <source>
        <dbReference type="ARBA" id="ARBA00022475"/>
    </source>
</evidence>
<keyword evidence="5 7" id="KW-0472">Membrane</keyword>
<feature type="domain" description="DUF2510" evidence="9">
    <location>
        <begin position="10"/>
        <end position="39"/>
    </location>
</feature>
<dbReference type="PANTHER" id="PTHR36115:SF4">
    <property type="entry name" value="MEMBRANE PROTEIN"/>
    <property type="match status" value="1"/>
</dbReference>
<feature type="compositionally biased region" description="Low complexity" evidence="6">
    <location>
        <begin position="49"/>
        <end position="66"/>
    </location>
</feature>
<proteinExistence type="predicted"/>
<dbReference type="Proteomes" id="UP001596266">
    <property type="component" value="Unassembled WGS sequence"/>
</dbReference>
<dbReference type="InterPro" id="IPR018929">
    <property type="entry name" value="DUF2510"/>
</dbReference>
<dbReference type="EMBL" id="JBHSUA010000009">
    <property type="protein sequence ID" value="MFC6396086.1"/>
    <property type="molecule type" value="Genomic_DNA"/>
</dbReference>
<reference evidence="11" key="1">
    <citation type="journal article" date="2019" name="Int. J. Syst. Evol. Microbiol.">
        <title>The Global Catalogue of Microorganisms (GCM) 10K type strain sequencing project: providing services to taxonomists for standard genome sequencing and annotation.</title>
        <authorList>
            <consortium name="The Broad Institute Genomics Platform"/>
            <consortium name="The Broad Institute Genome Sequencing Center for Infectious Disease"/>
            <person name="Wu L."/>
            <person name="Ma J."/>
        </authorList>
    </citation>
    <scope>NUCLEOTIDE SEQUENCE [LARGE SCALE GENOMIC DNA]</scope>
    <source>
        <strain evidence="11">CGMCC 1.15277</strain>
    </source>
</reference>
<gene>
    <name evidence="10" type="ORF">ACFP57_03665</name>
</gene>
<keyword evidence="4 7" id="KW-1133">Transmembrane helix</keyword>
<feature type="transmembrane region" description="Helical" evidence="7">
    <location>
        <begin position="140"/>
        <end position="163"/>
    </location>
</feature>
<sequence length="242" mass="27134">MNQALPAMDWYPDPADPTRERYWDGQQWTHNTRAQKTLPTPQPQPLPQQSPWQPQPQGAWQQQPQWTAAESQTPDGMPLASWWQRVAAHVLDTMMITFLLNLLLGHWSQRFSNAYAQFMDDYLLAIEQGTAAPSVGGYDLVGPASVVVAAQAVLTLVYVVAMLRWRGATVGKMIVGLRVVPQDHVLATHLSWRVAIVRGLVFVACLMTSIFFVLSALVALGTRRRQTLHDMAARTVVVRGRR</sequence>
<feature type="compositionally biased region" description="Polar residues" evidence="6">
    <location>
        <begin position="26"/>
        <end position="38"/>
    </location>
</feature>
<accession>A0ABW1X2K7</accession>
<evidence type="ECO:0000259" key="8">
    <source>
        <dbReference type="Pfam" id="PF06271"/>
    </source>
</evidence>
<dbReference type="InterPro" id="IPR051791">
    <property type="entry name" value="Pra-immunoreactive"/>
</dbReference>
<feature type="transmembrane region" description="Helical" evidence="7">
    <location>
        <begin position="86"/>
        <end position="104"/>
    </location>
</feature>
<evidence type="ECO:0000256" key="1">
    <source>
        <dbReference type="ARBA" id="ARBA00004651"/>
    </source>
</evidence>